<dbReference type="EMBL" id="BKCJ011274535">
    <property type="protein sequence ID" value="GFD13743.1"/>
    <property type="molecule type" value="Genomic_DNA"/>
</dbReference>
<proteinExistence type="predicted"/>
<evidence type="ECO:0000313" key="1">
    <source>
        <dbReference type="EMBL" id="GFD13743.1"/>
    </source>
</evidence>
<gene>
    <name evidence="1" type="ORF">Tci_885712</name>
</gene>
<comment type="caution">
    <text evidence="1">The sequence shown here is derived from an EMBL/GenBank/DDBJ whole genome shotgun (WGS) entry which is preliminary data.</text>
</comment>
<dbReference type="AlphaFoldDB" id="A0A699TV11"/>
<sequence>MAAAGDLDEIEEVNANCILMANYSRHPHLVLSMTGLPSMTQMAQLRKINALHLSAKQITTLNDEISNLNKQLSKEK</sequence>
<protein>
    <submittedName>
        <fullName evidence="1">Uncharacterized protein</fullName>
    </submittedName>
</protein>
<organism evidence="1">
    <name type="scientific">Tanacetum cinerariifolium</name>
    <name type="common">Dalmatian daisy</name>
    <name type="synonym">Chrysanthemum cinerariifolium</name>
    <dbReference type="NCBI Taxonomy" id="118510"/>
    <lineage>
        <taxon>Eukaryota</taxon>
        <taxon>Viridiplantae</taxon>
        <taxon>Streptophyta</taxon>
        <taxon>Embryophyta</taxon>
        <taxon>Tracheophyta</taxon>
        <taxon>Spermatophyta</taxon>
        <taxon>Magnoliopsida</taxon>
        <taxon>eudicotyledons</taxon>
        <taxon>Gunneridae</taxon>
        <taxon>Pentapetalae</taxon>
        <taxon>asterids</taxon>
        <taxon>campanulids</taxon>
        <taxon>Asterales</taxon>
        <taxon>Asteraceae</taxon>
        <taxon>Asteroideae</taxon>
        <taxon>Anthemideae</taxon>
        <taxon>Anthemidinae</taxon>
        <taxon>Tanacetum</taxon>
    </lineage>
</organism>
<reference evidence="1" key="1">
    <citation type="journal article" date="2019" name="Sci. Rep.">
        <title>Draft genome of Tanacetum cinerariifolium, the natural source of mosquito coil.</title>
        <authorList>
            <person name="Yamashiro T."/>
            <person name="Shiraishi A."/>
            <person name="Satake H."/>
            <person name="Nakayama K."/>
        </authorList>
    </citation>
    <scope>NUCLEOTIDE SEQUENCE</scope>
</reference>
<accession>A0A699TV11</accession>
<name>A0A699TV11_TANCI</name>